<name>A0ACC3DZ82_9PEZI</name>
<accession>A0ACC3DZ82</accession>
<organism evidence="1 2">
    <name type="scientific">Coniosporium uncinatum</name>
    <dbReference type="NCBI Taxonomy" id="93489"/>
    <lineage>
        <taxon>Eukaryota</taxon>
        <taxon>Fungi</taxon>
        <taxon>Dikarya</taxon>
        <taxon>Ascomycota</taxon>
        <taxon>Pezizomycotina</taxon>
        <taxon>Dothideomycetes</taxon>
        <taxon>Dothideomycetes incertae sedis</taxon>
        <taxon>Coniosporium</taxon>
    </lineage>
</organism>
<evidence type="ECO:0000313" key="1">
    <source>
        <dbReference type="EMBL" id="KAK3082005.1"/>
    </source>
</evidence>
<comment type="caution">
    <text evidence="1">The sequence shown here is derived from an EMBL/GenBank/DDBJ whole genome shotgun (WGS) entry which is preliminary data.</text>
</comment>
<reference evidence="1" key="1">
    <citation type="submission" date="2024-09" db="EMBL/GenBank/DDBJ databases">
        <title>Black Yeasts Isolated from many extreme environments.</title>
        <authorList>
            <person name="Coleine C."/>
            <person name="Stajich J.E."/>
            <person name="Selbmann L."/>
        </authorList>
    </citation>
    <scope>NUCLEOTIDE SEQUENCE</scope>
    <source>
        <strain evidence="1">CCFEE 5737</strain>
    </source>
</reference>
<keyword evidence="2" id="KW-1185">Reference proteome</keyword>
<evidence type="ECO:0000313" key="2">
    <source>
        <dbReference type="Proteomes" id="UP001186974"/>
    </source>
</evidence>
<proteinExistence type="predicted"/>
<gene>
    <name evidence="1" type="ORF">LTS18_008443</name>
</gene>
<protein>
    <submittedName>
        <fullName evidence="1">Uncharacterized protein</fullName>
    </submittedName>
</protein>
<dbReference type="EMBL" id="JAWDJW010000022">
    <property type="protein sequence ID" value="KAK3082005.1"/>
    <property type="molecule type" value="Genomic_DNA"/>
</dbReference>
<dbReference type="Proteomes" id="UP001186974">
    <property type="component" value="Unassembled WGS sequence"/>
</dbReference>
<sequence>METSSQIDVASVPPLSSTSASARSRSSSPTRRLNPRQYRASALKRASIVIEAELPEEVDARVQRVLGVATTNGDRLGRIAKRLQQRARDCVREQVDEAEWAKGLNAVIEDIDAADIKCHNGRGMNLPVRRPEHGAIPNARLEFMQEVLPKVRQPQPIDTLLKRFRDGAPVPANLGMRLPDTMAISSQIILRRPRPDICVGLSPRTHPLWHQARDKLDEFQANEILFSDLSGSQGGLYFPFLFVEAKSGISGGTLHEAQNQAAVAAAAALRVIHTLATLATPPDAEADLATTPFAGISPALLRLRSPLVFSITSEGPVHELWAHFLDLGSGEYRMTFLDCHRTTTPHGALALTTCLANILR</sequence>